<dbReference type="InterPro" id="IPR012808">
    <property type="entry name" value="CHP02453"/>
</dbReference>
<evidence type="ECO:0000313" key="2">
    <source>
        <dbReference type="Proteomes" id="UP001589628"/>
    </source>
</evidence>
<dbReference type="PIRSF" id="PIRSF028451">
    <property type="entry name" value="UCP028451"/>
    <property type="match status" value="1"/>
</dbReference>
<sequence length="228" mass="26586">MNTLSPELFQFLRELRSNNNKEWFADNKTRYQEQVQQPLCQLMEALQAPLAQFAPEIQVIAKAHNGSLFRIYRDTRFSNDKTPYKTHAACQFRHRLGKDAHAPGLYLHFDPDEVFFGGGLWLPPSAELLRVRQRIAKRPQDWQAVLADDEFRRFYPRGVEGEQLQRPPKGFSKDSPQLEDLKRKSFYAMRGMSPEEALSIDLVTELLHSYRALTPLMQFLCRALDVPY</sequence>
<organism evidence="1 2">
    <name type="scientific">Balneatrix alpica</name>
    <dbReference type="NCBI Taxonomy" id="75684"/>
    <lineage>
        <taxon>Bacteria</taxon>
        <taxon>Pseudomonadati</taxon>
        <taxon>Pseudomonadota</taxon>
        <taxon>Gammaproteobacteria</taxon>
        <taxon>Oceanospirillales</taxon>
        <taxon>Balneatrichaceae</taxon>
        <taxon>Balneatrix</taxon>
    </lineage>
</organism>
<name>A0ABV5ZCH1_9GAMM</name>
<dbReference type="PANTHER" id="PTHR36452:SF1">
    <property type="entry name" value="DUF2461 DOMAIN-CONTAINING PROTEIN"/>
    <property type="match status" value="1"/>
</dbReference>
<dbReference type="PANTHER" id="PTHR36452">
    <property type="entry name" value="CHROMOSOME 12, WHOLE GENOME SHOTGUN SEQUENCE"/>
    <property type="match status" value="1"/>
</dbReference>
<evidence type="ECO:0000313" key="1">
    <source>
        <dbReference type="EMBL" id="MFB9886204.1"/>
    </source>
</evidence>
<dbReference type="EMBL" id="JBHLZN010000002">
    <property type="protein sequence ID" value="MFB9886204.1"/>
    <property type="molecule type" value="Genomic_DNA"/>
</dbReference>
<protein>
    <submittedName>
        <fullName evidence="1">DUF2461 domain-containing protein</fullName>
    </submittedName>
</protein>
<comment type="caution">
    <text evidence="1">The sequence shown here is derived from an EMBL/GenBank/DDBJ whole genome shotgun (WGS) entry which is preliminary data.</text>
</comment>
<keyword evidence="2" id="KW-1185">Reference proteome</keyword>
<proteinExistence type="predicted"/>
<dbReference type="Pfam" id="PF09365">
    <property type="entry name" value="DUF2461"/>
    <property type="match status" value="1"/>
</dbReference>
<dbReference type="Proteomes" id="UP001589628">
    <property type="component" value="Unassembled WGS sequence"/>
</dbReference>
<gene>
    <name evidence="1" type="ORF">ACFFLH_07285</name>
</gene>
<dbReference type="InterPro" id="IPR015996">
    <property type="entry name" value="UCP028451"/>
</dbReference>
<dbReference type="NCBIfam" id="TIGR02453">
    <property type="entry name" value="TIGR02453 family protein"/>
    <property type="match status" value="1"/>
</dbReference>
<reference evidence="1 2" key="1">
    <citation type="submission" date="2024-09" db="EMBL/GenBank/DDBJ databases">
        <authorList>
            <person name="Sun Q."/>
            <person name="Mori K."/>
        </authorList>
    </citation>
    <scope>NUCLEOTIDE SEQUENCE [LARGE SCALE GENOMIC DNA]</scope>
    <source>
        <strain evidence="1 2">ATCC 51285</strain>
    </source>
</reference>
<accession>A0ABV5ZCH1</accession>
<dbReference type="RefSeq" id="WP_027311689.1">
    <property type="nucleotide sequence ID" value="NZ_JBHLZN010000002.1"/>
</dbReference>